<proteinExistence type="predicted"/>
<reference evidence="2" key="1">
    <citation type="journal article" date="2015" name="BMC Genomics">
        <title>Transcriptome profiling of a Rhizobium leguminosarum bv. trifolii rosR mutant reveals the role of the transcriptional regulator RosR in motility, synthesis of cell-surface components, and other cellular processes.</title>
        <authorList>
            <person name="Rachwal K."/>
            <person name="Matczynska E."/>
            <person name="Janczarek M."/>
        </authorList>
    </citation>
    <scope>NUCLEOTIDE SEQUENCE</scope>
    <source>
        <strain evidence="2">Rt24.2</strain>
    </source>
</reference>
<organism evidence="2">
    <name type="scientific">Rhizobium leguminosarum bv. trifolii</name>
    <dbReference type="NCBI Taxonomy" id="386"/>
    <lineage>
        <taxon>Bacteria</taxon>
        <taxon>Pseudomonadati</taxon>
        <taxon>Pseudomonadota</taxon>
        <taxon>Alphaproteobacteria</taxon>
        <taxon>Hyphomicrobiales</taxon>
        <taxon>Rhizobiaceae</taxon>
        <taxon>Rhizobium/Agrobacterium group</taxon>
        <taxon>Rhizobium</taxon>
    </lineage>
</organism>
<feature type="chain" id="PRO_5014536346" evidence="1">
    <location>
        <begin position="23"/>
        <end position="194"/>
    </location>
</feature>
<keyword evidence="1" id="KW-0732">Signal</keyword>
<evidence type="ECO:0000313" key="2">
    <source>
        <dbReference type="EMBL" id="AOO89176.1"/>
    </source>
</evidence>
<dbReference type="RefSeq" id="WP_018448700.1">
    <property type="nucleotide sequence ID" value="NZ_MAMO01000009.1"/>
</dbReference>
<dbReference type="EMBL" id="KX486812">
    <property type="protein sequence ID" value="AOO89176.1"/>
    <property type="molecule type" value="Genomic_DNA"/>
</dbReference>
<accession>A0A1B8RGS4</accession>
<evidence type="ECO:0000256" key="1">
    <source>
        <dbReference type="SAM" id="SignalP"/>
    </source>
</evidence>
<reference evidence="2" key="2">
    <citation type="journal article" date="2016" name="Front. Microbiol.">
        <title>The Regulatory Protein RosR Affects Rhizobium leguminosarum bv. trifolii Protein Profiles, Cell Surface Properties, and Symbiosis with Clover.</title>
        <authorList>
            <person name="Rachwal K."/>
            <person name="Boguszewska A."/>
            <person name="Kopcinska J."/>
            <person name="Karas M."/>
            <person name="Tchorzewski M."/>
            <person name="Janczarek M."/>
        </authorList>
    </citation>
    <scope>NUCLEOTIDE SEQUENCE</scope>
    <source>
        <strain evidence="2">Rt24.2</strain>
    </source>
</reference>
<feature type="signal peptide" evidence="1">
    <location>
        <begin position="1"/>
        <end position="22"/>
    </location>
</feature>
<dbReference type="AlphaFoldDB" id="A0A1B8RGS4"/>
<protein>
    <submittedName>
        <fullName evidence="2">Uncharacterized protein</fullName>
    </submittedName>
</protein>
<sequence>MRVGIVALILPVILSVVSQSAAQEDRRSFGLLDRLPDEDPSCDFVNRSYERTFGGNFAYRLYGVQPTGAFDLLEIRVFIGDFAYDRQGLGRWHLRRRGLRKTVDGIGAVFRHCSNASDSLYGAVPVKVFQVDWARNGYNAKSEVVISTATSKIIKTTRQFVGATPTGFPVMTEIFETKRDRIKAPSDAVDLRNE</sequence>
<name>A0A1B8RGS4_RHILT</name>